<organism evidence="1 2">
    <name type="scientific">Caenorhabditis briggsae</name>
    <dbReference type="NCBI Taxonomy" id="6238"/>
    <lineage>
        <taxon>Eukaryota</taxon>
        <taxon>Metazoa</taxon>
        <taxon>Ecdysozoa</taxon>
        <taxon>Nematoda</taxon>
        <taxon>Chromadorea</taxon>
        <taxon>Rhabditida</taxon>
        <taxon>Rhabditina</taxon>
        <taxon>Rhabditomorpha</taxon>
        <taxon>Rhabditoidea</taxon>
        <taxon>Rhabditidae</taxon>
        <taxon>Peloderinae</taxon>
        <taxon>Caenorhabditis</taxon>
    </lineage>
</organism>
<sequence length="86" mass="9523">MPHLPSQMDHVFVSLDRVLSSSQDRPYSAFANSAAQTFTALPACESAIHPGKLLKYSDPSEDLHLLTESFKRFKTLMGIPFLPNSS</sequence>
<accession>A0AAE9DVV8</accession>
<protein>
    <submittedName>
        <fullName evidence="1">Uncharacterized protein</fullName>
    </submittedName>
</protein>
<dbReference type="AlphaFoldDB" id="A0AAE9DVV8"/>
<reference evidence="1 2" key="1">
    <citation type="submission" date="2022-05" db="EMBL/GenBank/DDBJ databases">
        <title>Chromosome-level reference genomes for two strains of Caenorhabditis briggsae: an improved platform for comparative genomics.</title>
        <authorList>
            <person name="Stevens L."/>
            <person name="Andersen E.C."/>
        </authorList>
    </citation>
    <scope>NUCLEOTIDE SEQUENCE [LARGE SCALE GENOMIC DNA]</scope>
    <source>
        <strain evidence="1">QX1410_ONT</strain>
        <tissue evidence="1">Whole-organism</tissue>
    </source>
</reference>
<proteinExistence type="predicted"/>
<evidence type="ECO:0000313" key="1">
    <source>
        <dbReference type="EMBL" id="ULU13663.1"/>
    </source>
</evidence>
<dbReference type="EMBL" id="CP090891">
    <property type="protein sequence ID" value="ULU13663.1"/>
    <property type="molecule type" value="Genomic_DNA"/>
</dbReference>
<name>A0AAE9DVV8_CAEBR</name>
<dbReference type="Proteomes" id="UP000827892">
    <property type="component" value="Chromosome I"/>
</dbReference>
<evidence type="ECO:0000313" key="2">
    <source>
        <dbReference type="Proteomes" id="UP000827892"/>
    </source>
</evidence>
<gene>
    <name evidence="1" type="ORF">L3Y34_016265</name>
</gene>